<feature type="compositionally biased region" description="Polar residues" evidence="1">
    <location>
        <begin position="21"/>
        <end position="31"/>
    </location>
</feature>
<dbReference type="AlphaFoldDB" id="A0A319DXM1"/>
<dbReference type="EMBL" id="KZ825841">
    <property type="protein sequence ID" value="PYH96193.1"/>
    <property type="molecule type" value="Genomic_DNA"/>
</dbReference>
<name>A0A319DXM1_9EURO</name>
<feature type="region of interest" description="Disordered" evidence="1">
    <location>
        <begin position="1"/>
        <end position="83"/>
    </location>
</feature>
<evidence type="ECO:0000313" key="3">
    <source>
        <dbReference type="Proteomes" id="UP000247810"/>
    </source>
</evidence>
<dbReference type="VEuPathDB" id="FungiDB:BO71DRAFT_321447"/>
<proteinExistence type="predicted"/>
<sequence length="83" mass="9035">MASNNDAREQTKYQIGISESDAATLQRQGNASGERRGKTYGAEAYRLPNAQEEGNLSNAGNASAERRKHVTENISNQYRTSSG</sequence>
<evidence type="ECO:0000313" key="2">
    <source>
        <dbReference type="EMBL" id="PYH96193.1"/>
    </source>
</evidence>
<organism evidence="2 3">
    <name type="scientific">Aspergillus ellipticus CBS 707.79</name>
    <dbReference type="NCBI Taxonomy" id="1448320"/>
    <lineage>
        <taxon>Eukaryota</taxon>
        <taxon>Fungi</taxon>
        <taxon>Dikarya</taxon>
        <taxon>Ascomycota</taxon>
        <taxon>Pezizomycotina</taxon>
        <taxon>Eurotiomycetes</taxon>
        <taxon>Eurotiomycetidae</taxon>
        <taxon>Eurotiales</taxon>
        <taxon>Aspergillaceae</taxon>
        <taxon>Aspergillus</taxon>
        <taxon>Aspergillus subgen. Circumdati</taxon>
    </lineage>
</organism>
<feature type="compositionally biased region" description="Polar residues" evidence="1">
    <location>
        <begin position="72"/>
        <end position="83"/>
    </location>
</feature>
<reference evidence="2 3" key="1">
    <citation type="submission" date="2018-02" db="EMBL/GenBank/DDBJ databases">
        <title>The genomes of Aspergillus section Nigri reveals drivers in fungal speciation.</title>
        <authorList>
            <consortium name="DOE Joint Genome Institute"/>
            <person name="Vesth T.C."/>
            <person name="Nybo J."/>
            <person name="Theobald S."/>
            <person name="Brandl J."/>
            <person name="Frisvad J.C."/>
            <person name="Nielsen K.F."/>
            <person name="Lyhne E.K."/>
            <person name="Kogle M.E."/>
            <person name="Kuo A."/>
            <person name="Riley R."/>
            <person name="Clum A."/>
            <person name="Nolan M."/>
            <person name="Lipzen A."/>
            <person name="Salamov A."/>
            <person name="Henrissat B."/>
            <person name="Wiebenga A."/>
            <person name="De vries R.P."/>
            <person name="Grigoriev I.V."/>
            <person name="Mortensen U.H."/>
            <person name="Andersen M.R."/>
            <person name="Baker S.E."/>
        </authorList>
    </citation>
    <scope>NUCLEOTIDE SEQUENCE [LARGE SCALE GENOMIC DNA]</scope>
    <source>
        <strain evidence="2 3">CBS 707.79</strain>
    </source>
</reference>
<feature type="compositionally biased region" description="Basic and acidic residues" evidence="1">
    <location>
        <begin position="1"/>
        <end position="11"/>
    </location>
</feature>
<keyword evidence="3" id="KW-1185">Reference proteome</keyword>
<evidence type="ECO:0000256" key="1">
    <source>
        <dbReference type="SAM" id="MobiDB-lite"/>
    </source>
</evidence>
<feature type="compositionally biased region" description="Polar residues" evidence="1">
    <location>
        <begin position="52"/>
        <end position="61"/>
    </location>
</feature>
<protein>
    <submittedName>
        <fullName evidence="2">Uncharacterized protein</fullName>
    </submittedName>
</protein>
<gene>
    <name evidence="2" type="ORF">BO71DRAFT_321447</name>
</gene>
<dbReference type="OrthoDB" id="4340785at2759"/>
<accession>A0A319DXM1</accession>
<dbReference type="Proteomes" id="UP000247810">
    <property type="component" value="Unassembled WGS sequence"/>
</dbReference>